<evidence type="ECO:0000313" key="2">
    <source>
        <dbReference type="EMBL" id="KFZ38442.1"/>
    </source>
</evidence>
<evidence type="ECO:0000313" key="3">
    <source>
        <dbReference type="Proteomes" id="UP000029264"/>
    </source>
</evidence>
<sequence>MCNIRKLTAAMLMFSSVSAFAVDDVTYFSDTLQKNDLISAIYRVEIDPISSHANLIPLPTDLVPADGIVPYDHIDALAASPDGKILWLINSREDVVSELIKYEVDSATLMSVGVIEWPIADEKGDIDQATVAPDGTLYVTKKVVHHLYTIDTSNAKATLVGDVNGALTNGGDIAFDQFGSLYLLNQTSLYDLTLPGSPPAPVNAVEIGGVDEGYTGLAFRVGGVGNLIGSNKGNNSFNELSVVDGSLIVSYPMYLNGGLFEHNLGGDMTTGPLVMCSKTIGYWKNHSWLGASVTINDMSDEFAITEVIGRFGTKAEGDKPYDGMLWRAKGKTYSMLYAQLIAAKLNTSNSYTVDLLNTAEAFLDGKGFDDPVSKADRAMYSKLVEAVTAFNEDNHCDSE</sequence>
<comment type="caution">
    <text evidence="2">The sequence shown here is derived from an EMBL/GenBank/DDBJ whole genome shotgun (WGS) entry which is preliminary data.</text>
</comment>
<organism evidence="2 3">
    <name type="scientific">Shewanella mangrovi</name>
    <dbReference type="NCBI Taxonomy" id="1515746"/>
    <lineage>
        <taxon>Bacteria</taxon>
        <taxon>Pseudomonadati</taxon>
        <taxon>Pseudomonadota</taxon>
        <taxon>Gammaproteobacteria</taxon>
        <taxon>Alteromonadales</taxon>
        <taxon>Shewanellaceae</taxon>
        <taxon>Shewanella</taxon>
    </lineage>
</organism>
<keyword evidence="3" id="KW-1185">Reference proteome</keyword>
<dbReference type="AlphaFoldDB" id="A0A094JGW3"/>
<dbReference type="eggNOG" id="ENOG5032AYJ">
    <property type="taxonomic scope" value="Bacteria"/>
</dbReference>
<dbReference type="EMBL" id="JPEO01000002">
    <property type="protein sequence ID" value="KFZ38442.1"/>
    <property type="molecule type" value="Genomic_DNA"/>
</dbReference>
<reference evidence="2 3" key="1">
    <citation type="submission" date="2014-06" db="EMBL/GenBank/DDBJ databases">
        <title>Shewanella sp. YQH10.</title>
        <authorList>
            <person name="Liu Y."/>
            <person name="Zeng R."/>
        </authorList>
    </citation>
    <scope>NUCLEOTIDE SEQUENCE [LARGE SCALE GENOMIC DNA]</scope>
    <source>
        <strain evidence="2 3">YQH10</strain>
    </source>
</reference>
<protein>
    <submittedName>
        <fullName evidence="2">Uncharacterized protein</fullName>
    </submittedName>
</protein>
<feature type="chain" id="PRO_5001899333" evidence="1">
    <location>
        <begin position="22"/>
        <end position="399"/>
    </location>
</feature>
<accession>A0A094JGW3</accession>
<name>A0A094JGW3_9GAMM</name>
<dbReference type="SUPFAM" id="SSF63825">
    <property type="entry name" value="YWTD domain"/>
    <property type="match status" value="1"/>
</dbReference>
<dbReference type="Proteomes" id="UP000029264">
    <property type="component" value="Unassembled WGS sequence"/>
</dbReference>
<proteinExistence type="predicted"/>
<gene>
    <name evidence="2" type="ORF">HR45_03115</name>
</gene>
<feature type="signal peptide" evidence="1">
    <location>
        <begin position="1"/>
        <end position="21"/>
    </location>
</feature>
<keyword evidence="1" id="KW-0732">Signal</keyword>
<evidence type="ECO:0000256" key="1">
    <source>
        <dbReference type="SAM" id="SignalP"/>
    </source>
</evidence>